<dbReference type="Proteomes" id="UP000215902">
    <property type="component" value="Unassembled WGS sequence"/>
</dbReference>
<keyword evidence="2" id="KW-0547">Nucleotide-binding</keyword>
<dbReference type="EMBL" id="NIVC01001485">
    <property type="protein sequence ID" value="PAA67387.1"/>
    <property type="molecule type" value="Genomic_DNA"/>
</dbReference>
<dbReference type="PROSITE" id="PS51459">
    <property type="entry name" value="FIDO"/>
    <property type="match status" value="1"/>
</dbReference>
<feature type="binding site" evidence="2">
    <location>
        <begin position="185"/>
        <end position="192"/>
    </location>
    <ligand>
        <name>ATP</name>
        <dbReference type="ChEBI" id="CHEBI:30616"/>
    </ligand>
</feature>
<evidence type="ECO:0000259" key="3">
    <source>
        <dbReference type="PROSITE" id="PS51459"/>
    </source>
</evidence>
<dbReference type="PANTHER" id="PTHR13504">
    <property type="entry name" value="FIDO DOMAIN-CONTAINING PROTEIN DDB_G0283145"/>
    <property type="match status" value="1"/>
</dbReference>
<dbReference type="InterPro" id="IPR003812">
    <property type="entry name" value="Fido"/>
</dbReference>
<accession>A0A267F2I3</accession>
<organism evidence="4 5">
    <name type="scientific">Macrostomum lignano</name>
    <dbReference type="NCBI Taxonomy" id="282301"/>
    <lineage>
        <taxon>Eukaryota</taxon>
        <taxon>Metazoa</taxon>
        <taxon>Spiralia</taxon>
        <taxon>Lophotrochozoa</taxon>
        <taxon>Platyhelminthes</taxon>
        <taxon>Rhabditophora</taxon>
        <taxon>Macrostomorpha</taxon>
        <taxon>Macrostomida</taxon>
        <taxon>Macrostomidae</taxon>
        <taxon>Macrostomum</taxon>
    </lineage>
</organism>
<dbReference type="Pfam" id="PF02661">
    <property type="entry name" value="Fic"/>
    <property type="match status" value="1"/>
</dbReference>
<keyword evidence="2" id="KW-0067">ATP-binding</keyword>
<feature type="domain" description="Fido" evidence="3">
    <location>
        <begin position="103"/>
        <end position="241"/>
    </location>
</feature>
<evidence type="ECO:0000256" key="2">
    <source>
        <dbReference type="PIRSR" id="PIRSR640198-2"/>
    </source>
</evidence>
<comment type="caution">
    <text evidence="4">The sequence shown here is derived from an EMBL/GenBank/DDBJ whole genome shotgun (WGS) entry which is preliminary data.</text>
</comment>
<keyword evidence="5" id="KW-1185">Reference proteome</keyword>
<dbReference type="STRING" id="282301.A0A267F2I3"/>
<proteinExistence type="predicted"/>
<dbReference type="AlphaFoldDB" id="A0A267F2I3"/>
<sequence length="259" mass="29616">MENMEEGITDNPYFSNESVRARLPLIERLLSDTRKRIEGLTAKERLEFTYLARLAFVTEVNIEEREVALTWEEAEEAIKTGSCMVTANLWSAAKHLNDTRGLIDTEFVRQVHTRVCRGLLPNAGSYRIKHAKPAGASMYYSAPENIERQLVKLTRDIKEPQILRDAVVTGAYFLEKFLTIHPFSDGNGRTARLLLSKLINRILPEPVSFAYANRDTYLNCLYEARSSNRGLLAAYLLLSIERTVLQWREWLEICSDGSL</sequence>
<gene>
    <name evidence="4" type="ORF">BOX15_Mlig029518g1</name>
</gene>
<evidence type="ECO:0000313" key="4">
    <source>
        <dbReference type="EMBL" id="PAA67387.1"/>
    </source>
</evidence>
<protein>
    <recommendedName>
        <fullName evidence="3">Fido domain-containing protein</fullName>
    </recommendedName>
</protein>
<dbReference type="GO" id="GO:0005524">
    <property type="term" value="F:ATP binding"/>
    <property type="evidence" value="ECO:0007669"/>
    <property type="project" value="UniProtKB-KW"/>
</dbReference>
<feature type="active site" evidence="1">
    <location>
        <position position="181"/>
    </location>
</feature>
<evidence type="ECO:0000313" key="5">
    <source>
        <dbReference type="Proteomes" id="UP000215902"/>
    </source>
</evidence>
<dbReference type="OrthoDB" id="6059759at2759"/>
<dbReference type="InterPro" id="IPR036597">
    <property type="entry name" value="Fido-like_dom_sf"/>
</dbReference>
<dbReference type="InterPro" id="IPR040198">
    <property type="entry name" value="Fido_containing"/>
</dbReference>
<dbReference type="PANTHER" id="PTHR13504:SF38">
    <property type="entry name" value="FIDO DOMAIN-CONTAINING PROTEIN"/>
    <property type="match status" value="1"/>
</dbReference>
<dbReference type="SUPFAM" id="SSF140931">
    <property type="entry name" value="Fic-like"/>
    <property type="match status" value="1"/>
</dbReference>
<dbReference type="Gene3D" id="1.10.3290.10">
    <property type="entry name" value="Fido-like domain"/>
    <property type="match status" value="1"/>
</dbReference>
<evidence type="ECO:0000256" key="1">
    <source>
        <dbReference type="PIRSR" id="PIRSR640198-1"/>
    </source>
</evidence>
<name>A0A267F2I3_9PLAT</name>
<reference evidence="4 5" key="1">
    <citation type="submission" date="2017-06" db="EMBL/GenBank/DDBJ databases">
        <title>A platform for efficient transgenesis in Macrostomum lignano, a flatworm model organism for stem cell research.</title>
        <authorList>
            <person name="Berezikov E."/>
        </authorList>
    </citation>
    <scope>NUCLEOTIDE SEQUENCE [LARGE SCALE GENOMIC DNA]</scope>
    <source>
        <strain evidence="4">DV1</strain>
        <tissue evidence="4">Whole organism</tissue>
    </source>
</reference>